<dbReference type="AlphaFoldDB" id="A0A835XN55"/>
<sequence length="393" mass="38293">MQDSCKLGPLQAPPARASGAGSDQSDLSSGSHAPDAGPSPQPRPGPAPTSAPDPPPPAPRVVYYVACSLDGFITDSRGSVDWLMQFEPGGESALPAQAPTGEGGGPAAAGSGVAASGGAGDSGAGAEAGVGGGESGYGYEAFLAGVGAVVMGRVTYEECLKLSPGGEWPYPGKRAVVLTRTPDRLRSGPATGAPPPPPGVCFTSRDPRAVVADLRWGASAEEAAIGVPRDSSTGAGSRQPAVANLEALALEAGPLQEGSEEGGRGALAGAQAQAGAPGLGSGAAWAGGGDGGDVWLVGGGGLAASLLYGGQLDELVVSIVPVVLGPGGAPLFGRPSTGGDAEGGRPVPSVESVGALEAGVQAGAGVLPIAKLELLSCRAFPNGIVMNTYRVRR</sequence>
<gene>
    <name evidence="3" type="ORF">HYH03_016042</name>
</gene>
<dbReference type="InterPro" id="IPR050765">
    <property type="entry name" value="Riboflavin_Biosynth_HTPR"/>
</dbReference>
<evidence type="ECO:0000313" key="3">
    <source>
        <dbReference type="EMBL" id="KAG2485256.1"/>
    </source>
</evidence>
<dbReference type="InterPro" id="IPR024072">
    <property type="entry name" value="DHFR-like_dom_sf"/>
</dbReference>
<dbReference type="Pfam" id="PF01872">
    <property type="entry name" value="RibD_C"/>
    <property type="match status" value="1"/>
</dbReference>
<dbReference type="Proteomes" id="UP000612055">
    <property type="component" value="Unassembled WGS sequence"/>
</dbReference>
<protein>
    <recommendedName>
        <fullName evidence="2">Bacterial bifunctional deaminase-reductase C-terminal domain-containing protein</fullName>
    </recommendedName>
</protein>
<dbReference type="GO" id="GO:0009231">
    <property type="term" value="P:riboflavin biosynthetic process"/>
    <property type="evidence" value="ECO:0007669"/>
    <property type="project" value="InterPro"/>
</dbReference>
<dbReference type="PANTHER" id="PTHR38011">
    <property type="entry name" value="DIHYDROFOLATE REDUCTASE FAMILY PROTEIN (AFU_ORTHOLOGUE AFUA_8G06820)"/>
    <property type="match status" value="1"/>
</dbReference>
<dbReference type="SUPFAM" id="SSF53597">
    <property type="entry name" value="Dihydrofolate reductase-like"/>
    <property type="match status" value="1"/>
</dbReference>
<proteinExistence type="predicted"/>
<accession>A0A835XN55</accession>
<reference evidence="3" key="1">
    <citation type="journal article" date="2020" name="bioRxiv">
        <title>Comparative genomics of Chlamydomonas.</title>
        <authorList>
            <person name="Craig R.J."/>
            <person name="Hasan A.R."/>
            <person name="Ness R.W."/>
            <person name="Keightley P.D."/>
        </authorList>
    </citation>
    <scope>NUCLEOTIDE SEQUENCE</scope>
    <source>
        <strain evidence="3">CCAP 11/70</strain>
    </source>
</reference>
<name>A0A835XN55_9CHLO</name>
<organism evidence="3 4">
    <name type="scientific">Edaphochlamys debaryana</name>
    <dbReference type="NCBI Taxonomy" id="47281"/>
    <lineage>
        <taxon>Eukaryota</taxon>
        <taxon>Viridiplantae</taxon>
        <taxon>Chlorophyta</taxon>
        <taxon>core chlorophytes</taxon>
        <taxon>Chlorophyceae</taxon>
        <taxon>CS clade</taxon>
        <taxon>Chlamydomonadales</taxon>
        <taxon>Chlamydomonadales incertae sedis</taxon>
        <taxon>Edaphochlamys</taxon>
    </lineage>
</organism>
<comment type="caution">
    <text evidence="3">The sequence shown here is derived from an EMBL/GenBank/DDBJ whole genome shotgun (WGS) entry which is preliminary data.</text>
</comment>
<feature type="domain" description="Bacterial bifunctional deaminase-reductase C-terminal" evidence="2">
    <location>
        <begin position="290"/>
        <end position="334"/>
    </location>
</feature>
<feature type="region of interest" description="Disordered" evidence="1">
    <location>
        <begin position="91"/>
        <end position="128"/>
    </location>
</feature>
<dbReference type="Gene3D" id="3.40.430.10">
    <property type="entry name" value="Dihydrofolate Reductase, subunit A"/>
    <property type="match status" value="2"/>
</dbReference>
<evidence type="ECO:0000313" key="4">
    <source>
        <dbReference type="Proteomes" id="UP000612055"/>
    </source>
</evidence>
<feature type="region of interest" description="Disordered" evidence="1">
    <location>
        <begin position="1"/>
        <end position="56"/>
    </location>
</feature>
<dbReference type="GO" id="GO:0008703">
    <property type="term" value="F:5-amino-6-(5-phosphoribosylamino)uracil reductase activity"/>
    <property type="evidence" value="ECO:0007669"/>
    <property type="project" value="InterPro"/>
</dbReference>
<dbReference type="InterPro" id="IPR002734">
    <property type="entry name" value="RibDG_C"/>
</dbReference>
<evidence type="ECO:0000256" key="1">
    <source>
        <dbReference type="SAM" id="MobiDB-lite"/>
    </source>
</evidence>
<keyword evidence="4" id="KW-1185">Reference proteome</keyword>
<feature type="compositionally biased region" description="Polar residues" evidence="1">
    <location>
        <begin position="21"/>
        <end position="31"/>
    </location>
</feature>
<feature type="compositionally biased region" description="Pro residues" evidence="1">
    <location>
        <begin position="37"/>
        <end position="56"/>
    </location>
</feature>
<dbReference type="PANTHER" id="PTHR38011:SF11">
    <property type="entry name" value="2,5-DIAMINO-6-RIBOSYLAMINO-4(3H)-PYRIMIDINONE 5'-PHOSPHATE REDUCTASE"/>
    <property type="match status" value="1"/>
</dbReference>
<evidence type="ECO:0000259" key="2">
    <source>
        <dbReference type="Pfam" id="PF01872"/>
    </source>
</evidence>
<feature type="compositionally biased region" description="Gly residues" evidence="1">
    <location>
        <begin position="115"/>
        <end position="128"/>
    </location>
</feature>
<dbReference type="EMBL" id="JAEHOE010000133">
    <property type="protein sequence ID" value="KAG2485256.1"/>
    <property type="molecule type" value="Genomic_DNA"/>
</dbReference>
<dbReference type="OrthoDB" id="3192019at2759"/>